<gene>
    <name evidence="13" type="ORF">J2800_004496</name>
</gene>
<evidence type="ECO:0000259" key="12">
    <source>
        <dbReference type="Pfam" id="PF07715"/>
    </source>
</evidence>
<feature type="chain" id="PRO_5045647987" evidence="10">
    <location>
        <begin position="24"/>
        <end position="811"/>
    </location>
</feature>
<accession>A0ABU1N6N3</accession>
<dbReference type="RefSeq" id="WP_056751062.1">
    <property type="nucleotide sequence ID" value="NZ_BMLD01000002.1"/>
</dbReference>
<keyword evidence="13" id="KW-0675">Receptor</keyword>
<feature type="domain" description="TonB-dependent receptor plug" evidence="12">
    <location>
        <begin position="52"/>
        <end position="173"/>
    </location>
</feature>
<evidence type="ECO:0000313" key="14">
    <source>
        <dbReference type="Proteomes" id="UP001262754"/>
    </source>
</evidence>
<keyword evidence="4 8" id="KW-0812">Transmembrane</keyword>
<keyword evidence="7 8" id="KW-0998">Cell outer membrane</keyword>
<dbReference type="EMBL" id="JAVDRL010000014">
    <property type="protein sequence ID" value="MDR6533726.1"/>
    <property type="molecule type" value="Genomic_DNA"/>
</dbReference>
<evidence type="ECO:0000259" key="11">
    <source>
        <dbReference type="Pfam" id="PF00593"/>
    </source>
</evidence>
<evidence type="ECO:0000256" key="1">
    <source>
        <dbReference type="ARBA" id="ARBA00004571"/>
    </source>
</evidence>
<evidence type="ECO:0000256" key="8">
    <source>
        <dbReference type="PROSITE-ProRule" id="PRU01360"/>
    </source>
</evidence>
<comment type="similarity">
    <text evidence="8 9">Belongs to the TonB-dependent receptor family.</text>
</comment>
<feature type="domain" description="TonB-dependent receptor-like beta-barrel" evidence="11">
    <location>
        <begin position="290"/>
        <end position="769"/>
    </location>
</feature>
<dbReference type="PANTHER" id="PTHR47234:SF3">
    <property type="entry name" value="SECRETIN_TONB SHORT N-TERMINAL DOMAIN-CONTAINING PROTEIN"/>
    <property type="match status" value="1"/>
</dbReference>
<keyword evidence="2 8" id="KW-0813">Transport</keyword>
<keyword evidence="6 8" id="KW-0472">Membrane</keyword>
<evidence type="ECO:0000256" key="10">
    <source>
        <dbReference type="SAM" id="SignalP"/>
    </source>
</evidence>
<dbReference type="Gene3D" id="2.40.170.20">
    <property type="entry name" value="TonB-dependent receptor, beta-barrel domain"/>
    <property type="match status" value="1"/>
</dbReference>
<dbReference type="Pfam" id="PF07715">
    <property type="entry name" value="Plug"/>
    <property type="match status" value="1"/>
</dbReference>
<dbReference type="Proteomes" id="UP001262754">
    <property type="component" value="Unassembled WGS sequence"/>
</dbReference>
<evidence type="ECO:0000256" key="6">
    <source>
        <dbReference type="ARBA" id="ARBA00023136"/>
    </source>
</evidence>
<keyword evidence="10" id="KW-0732">Signal</keyword>
<dbReference type="InterPro" id="IPR012910">
    <property type="entry name" value="Plug_dom"/>
</dbReference>
<keyword evidence="5 9" id="KW-0798">TonB box</keyword>
<dbReference type="PROSITE" id="PS52016">
    <property type="entry name" value="TONB_DEPENDENT_REC_3"/>
    <property type="match status" value="1"/>
</dbReference>
<dbReference type="InterPro" id="IPR036942">
    <property type="entry name" value="Beta-barrel_TonB_sf"/>
</dbReference>
<evidence type="ECO:0000256" key="2">
    <source>
        <dbReference type="ARBA" id="ARBA00022448"/>
    </source>
</evidence>
<dbReference type="Pfam" id="PF00593">
    <property type="entry name" value="TonB_dep_Rec_b-barrel"/>
    <property type="match status" value="1"/>
</dbReference>
<proteinExistence type="inferred from homology"/>
<comment type="subcellular location">
    <subcellularLocation>
        <location evidence="1 8">Cell outer membrane</location>
        <topology evidence="1 8">Multi-pass membrane protein</topology>
    </subcellularLocation>
</comment>
<evidence type="ECO:0000256" key="9">
    <source>
        <dbReference type="RuleBase" id="RU003357"/>
    </source>
</evidence>
<dbReference type="InterPro" id="IPR000531">
    <property type="entry name" value="Beta-barrel_TonB"/>
</dbReference>
<feature type="signal peptide" evidence="10">
    <location>
        <begin position="1"/>
        <end position="23"/>
    </location>
</feature>
<reference evidence="13 14" key="1">
    <citation type="submission" date="2023-07" db="EMBL/GenBank/DDBJ databases">
        <title>Sorghum-associated microbial communities from plants grown in Nebraska, USA.</title>
        <authorList>
            <person name="Schachtman D."/>
        </authorList>
    </citation>
    <scope>NUCLEOTIDE SEQUENCE [LARGE SCALE GENOMIC DNA]</scope>
    <source>
        <strain evidence="13 14">DS2154</strain>
    </source>
</reference>
<evidence type="ECO:0000256" key="4">
    <source>
        <dbReference type="ARBA" id="ARBA00022692"/>
    </source>
</evidence>
<dbReference type="InterPro" id="IPR039426">
    <property type="entry name" value="TonB-dep_rcpt-like"/>
</dbReference>
<organism evidence="13 14">
    <name type="scientific">Caulobacter rhizosphaerae</name>
    <dbReference type="NCBI Taxonomy" id="2010972"/>
    <lineage>
        <taxon>Bacteria</taxon>
        <taxon>Pseudomonadati</taxon>
        <taxon>Pseudomonadota</taxon>
        <taxon>Alphaproteobacteria</taxon>
        <taxon>Caulobacterales</taxon>
        <taxon>Caulobacteraceae</taxon>
        <taxon>Caulobacter</taxon>
    </lineage>
</organism>
<protein>
    <submittedName>
        <fullName evidence="13">Iron complex outermembrane receptor protein</fullName>
    </submittedName>
</protein>
<dbReference type="CDD" id="cd01347">
    <property type="entry name" value="ligand_gated_channel"/>
    <property type="match status" value="1"/>
</dbReference>
<sequence length="811" mass="86850">MRSRNLLLAAVSAGALLQLPTFAAAQTQEPAAATEVEELVVTGTRTPGRTRLDTIAPVDVIGGQALARQGSGAELAQALSNLTPAIDFPRPAITDGTDHVRPATLRGLAPDQTLVLINGMRGHIGALVNINGSIGRGSTAFDLNSIPTVAVERVEVLRDGASAQYGADAIAGVINLRLREARTGGGATYNYGIYDTDVDTARGSRKAHDGLTQSLSLWQGLPLGKDGFLTVMGEYVTRHPTNRSDYVNLASAPDYARPVVLGRYGDPKLESSAVYLNAGLPVNETWSLYGYGGYQHRDTESAATARTYNNSNNVPAVYPGGFLPIIATEIDDYNIAGGIKGELGGFATDLGVSYGKNKLEYTIKNTINSTYGATSPRTFKAGGLDYDQFLVNLNMSKGFDLGLIEPTNLGFGLEYREEGFSVHQGEPASYSKGPLPGAPVSQGFGGFRPSNEVDKTRHNVSAYVDLEGKLTQRLSFDAAARYEDYSDFGSKVTGKLAARFDVDDALAVRAAISSGVKAPALQQQYFSYTATNNVATPTGSILVESGTFTVDSPIAVALGAKPLKAEESMNYSAGIVFHTGPFELTIDAYQIDIDDRIVLSENLPNPSTPAATATVITDLLSSYGVSAARFFLNGVETRTRGVDIVGRYKLETETAGRYDFTVAANFNGTDVRKTPSLPTITNVSQPPFLFDRGNVLTYEEGTPNQKFVFNTDWSLGDFGVTAKATYYDSVLVPNNNPTLDYETGHRTIVDLEGRYKLGPAGLALGVNNLFDQYPRETPALINSPSGSIGFPSYSPFGFNGRFLYARVSYNW</sequence>
<keyword evidence="14" id="KW-1185">Reference proteome</keyword>
<comment type="caution">
    <text evidence="13">The sequence shown here is derived from an EMBL/GenBank/DDBJ whole genome shotgun (WGS) entry which is preliminary data.</text>
</comment>
<evidence type="ECO:0000256" key="3">
    <source>
        <dbReference type="ARBA" id="ARBA00022452"/>
    </source>
</evidence>
<name>A0ABU1N6N3_9CAUL</name>
<dbReference type="Gene3D" id="2.170.130.10">
    <property type="entry name" value="TonB-dependent receptor, plug domain"/>
    <property type="match status" value="1"/>
</dbReference>
<evidence type="ECO:0000256" key="5">
    <source>
        <dbReference type="ARBA" id="ARBA00023077"/>
    </source>
</evidence>
<dbReference type="SUPFAM" id="SSF56935">
    <property type="entry name" value="Porins"/>
    <property type="match status" value="1"/>
</dbReference>
<evidence type="ECO:0000256" key="7">
    <source>
        <dbReference type="ARBA" id="ARBA00023237"/>
    </source>
</evidence>
<keyword evidence="3 8" id="KW-1134">Transmembrane beta strand</keyword>
<dbReference type="PANTHER" id="PTHR47234">
    <property type="match status" value="1"/>
</dbReference>
<evidence type="ECO:0000313" key="13">
    <source>
        <dbReference type="EMBL" id="MDR6533726.1"/>
    </source>
</evidence>
<dbReference type="InterPro" id="IPR037066">
    <property type="entry name" value="Plug_dom_sf"/>
</dbReference>